<name>A0A8K0SE20_9HYPO</name>
<dbReference type="EMBL" id="JAGPNK010000030">
    <property type="protein sequence ID" value="KAH7303618.1"/>
    <property type="molecule type" value="Genomic_DNA"/>
</dbReference>
<dbReference type="Proteomes" id="UP000813444">
    <property type="component" value="Unassembled WGS sequence"/>
</dbReference>
<feature type="chain" id="PRO_5035472422" evidence="1">
    <location>
        <begin position="22"/>
        <end position="213"/>
    </location>
</feature>
<feature type="signal peptide" evidence="1">
    <location>
        <begin position="1"/>
        <end position="21"/>
    </location>
</feature>
<sequence>MASLFPVLLLLWSCLLPLSWAVPSNIHINPGWIMSHRVENSPTIIDCTADQIQVVDQAFADAMRLAEAGARTLIFIDNTVTPALAPEMSYTQNLLWLLSQLHGLPQHITIHCNTAWIDRLNQLFGGNVYLPPNTCDGLTRAFTTRIEIIGEDAAFRTGPHIMLCQGFFDQVQLEDIPDVVRGRTRITDQSKNKGFILLHEMLHAVHPQILGAY</sequence>
<feature type="non-terminal residue" evidence="2">
    <location>
        <position position="213"/>
    </location>
</feature>
<organism evidence="2 3">
    <name type="scientific">Stachybotrys elegans</name>
    <dbReference type="NCBI Taxonomy" id="80388"/>
    <lineage>
        <taxon>Eukaryota</taxon>
        <taxon>Fungi</taxon>
        <taxon>Dikarya</taxon>
        <taxon>Ascomycota</taxon>
        <taxon>Pezizomycotina</taxon>
        <taxon>Sordariomycetes</taxon>
        <taxon>Hypocreomycetidae</taxon>
        <taxon>Hypocreales</taxon>
        <taxon>Stachybotryaceae</taxon>
        <taxon>Stachybotrys</taxon>
    </lineage>
</organism>
<keyword evidence="3" id="KW-1185">Reference proteome</keyword>
<dbReference type="InterPro" id="IPR024079">
    <property type="entry name" value="MetalloPept_cat_dom_sf"/>
</dbReference>
<accession>A0A8K0SE20</accession>
<reference evidence="2" key="1">
    <citation type="journal article" date="2021" name="Nat. Commun.">
        <title>Genetic determinants of endophytism in the Arabidopsis root mycobiome.</title>
        <authorList>
            <person name="Mesny F."/>
            <person name="Miyauchi S."/>
            <person name="Thiergart T."/>
            <person name="Pickel B."/>
            <person name="Atanasova L."/>
            <person name="Karlsson M."/>
            <person name="Huettel B."/>
            <person name="Barry K.W."/>
            <person name="Haridas S."/>
            <person name="Chen C."/>
            <person name="Bauer D."/>
            <person name="Andreopoulos W."/>
            <person name="Pangilinan J."/>
            <person name="LaButti K."/>
            <person name="Riley R."/>
            <person name="Lipzen A."/>
            <person name="Clum A."/>
            <person name="Drula E."/>
            <person name="Henrissat B."/>
            <person name="Kohler A."/>
            <person name="Grigoriev I.V."/>
            <person name="Martin F.M."/>
            <person name="Hacquard S."/>
        </authorList>
    </citation>
    <scope>NUCLEOTIDE SEQUENCE</scope>
    <source>
        <strain evidence="2">MPI-CAGE-CH-0235</strain>
    </source>
</reference>
<dbReference type="AlphaFoldDB" id="A0A8K0SE20"/>
<proteinExistence type="predicted"/>
<comment type="caution">
    <text evidence="2">The sequence shown here is derived from an EMBL/GenBank/DDBJ whole genome shotgun (WGS) entry which is preliminary data.</text>
</comment>
<evidence type="ECO:0000313" key="3">
    <source>
        <dbReference type="Proteomes" id="UP000813444"/>
    </source>
</evidence>
<keyword evidence="1" id="KW-0732">Signal</keyword>
<protein>
    <submittedName>
        <fullName evidence="2">Uncharacterized protein</fullName>
    </submittedName>
</protein>
<evidence type="ECO:0000313" key="2">
    <source>
        <dbReference type="EMBL" id="KAH7303618.1"/>
    </source>
</evidence>
<evidence type="ECO:0000256" key="1">
    <source>
        <dbReference type="SAM" id="SignalP"/>
    </source>
</evidence>
<dbReference type="GO" id="GO:0008237">
    <property type="term" value="F:metallopeptidase activity"/>
    <property type="evidence" value="ECO:0007669"/>
    <property type="project" value="InterPro"/>
</dbReference>
<gene>
    <name evidence="2" type="ORF">B0I35DRAFT_465579</name>
</gene>
<dbReference type="Gene3D" id="3.40.390.10">
    <property type="entry name" value="Collagenase (Catalytic Domain)"/>
    <property type="match status" value="1"/>
</dbReference>